<name>A0AAN6X096_9PEZI</name>
<keyword evidence="1" id="KW-0732">Signal</keyword>
<evidence type="ECO:0000313" key="2">
    <source>
        <dbReference type="EMBL" id="KAK4190520.1"/>
    </source>
</evidence>
<evidence type="ECO:0000313" key="3">
    <source>
        <dbReference type="Proteomes" id="UP001302126"/>
    </source>
</evidence>
<gene>
    <name evidence="2" type="ORF">QBC35DRAFT_70991</name>
</gene>
<organism evidence="2 3">
    <name type="scientific">Podospora australis</name>
    <dbReference type="NCBI Taxonomy" id="1536484"/>
    <lineage>
        <taxon>Eukaryota</taxon>
        <taxon>Fungi</taxon>
        <taxon>Dikarya</taxon>
        <taxon>Ascomycota</taxon>
        <taxon>Pezizomycotina</taxon>
        <taxon>Sordariomycetes</taxon>
        <taxon>Sordariomycetidae</taxon>
        <taxon>Sordariales</taxon>
        <taxon>Podosporaceae</taxon>
        <taxon>Podospora</taxon>
    </lineage>
</organism>
<dbReference type="Proteomes" id="UP001302126">
    <property type="component" value="Unassembled WGS sequence"/>
</dbReference>
<accession>A0AAN6X096</accession>
<dbReference type="EMBL" id="MU864365">
    <property type="protein sequence ID" value="KAK4190520.1"/>
    <property type="molecule type" value="Genomic_DNA"/>
</dbReference>
<reference evidence="2" key="1">
    <citation type="journal article" date="2023" name="Mol. Phylogenet. Evol.">
        <title>Genome-scale phylogeny and comparative genomics of the fungal order Sordariales.</title>
        <authorList>
            <person name="Hensen N."/>
            <person name="Bonometti L."/>
            <person name="Westerberg I."/>
            <person name="Brannstrom I.O."/>
            <person name="Guillou S."/>
            <person name="Cros-Aarteil S."/>
            <person name="Calhoun S."/>
            <person name="Haridas S."/>
            <person name="Kuo A."/>
            <person name="Mondo S."/>
            <person name="Pangilinan J."/>
            <person name="Riley R."/>
            <person name="LaButti K."/>
            <person name="Andreopoulos B."/>
            <person name="Lipzen A."/>
            <person name="Chen C."/>
            <person name="Yan M."/>
            <person name="Daum C."/>
            <person name="Ng V."/>
            <person name="Clum A."/>
            <person name="Steindorff A."/>
            <person name="Ohm R.A."/>
            <person name="Martin F."/>
            <person name="Silar P."/>
            <person name="Natvig D.O."/>
            <person name="Lalanne C."/>
            <person name="Gautier V."/>
            <person name="Ament-Velasquez S.L."/>
            <person name="Kruys A."/>
            <person name="Hutchinson M.I."/>
            <person name="Powell A.J."/>
            <person name="Barry K."/>
            <person name="Miller A.N."/>
            <person name="Grigoriev I.V."/>
            <person name="Debuchy R."/>
            <person name="Gladieux P."/>
            <person name="Hiltunen Thoren M."/>
            <person name="Johannesson H."/>
        </authorList>
    </citation>
    <scope>NUCLEOTIDE SEQUENCE</scope>
    <source>
        <strain evidence="2">PSN309</strain>
    </source>
</reference>
<comment type="caution">
    <text evidence="2">The sequence shown here is derived from an EMBL/GenBank/DDBJ whole genome shotgun (WGS) entry which is preliminary data.</text>
</comment>
<evidence type="ECO:0008006" key="4">
    <source>
        <dbReference type="Google" id="ProtNLM"/>
    </source>
</evidence>
<evidence type="ECO:0000256" key="1">
    <source>
        <dbReference type="SAM" id="SignalP"/>
    </source>
</evidence>
<sequence>MSARTVLLCTLCILLSSKLSFGRLAITCLRVSVGPVGNICSPYVRHLLARWCQSPARLSSHGSRRPLGTSMGGQTWELSQSPAVVIFLTAAVCCCPTTPHHHHHQRDVPCQRHPGIQVWHHRCHLGASSTRDVLEVRCVTTFCWPPGPSSWTAKDVQAGSSAPSQGVISRPKAYRELPTAPSLCTPTPPALTCITAPTLLSCSTAVPCHCSAV</sequence>
<feature type="chain" id="PRO_5042948085" description="Secreted protein" evidence="1">
    <location>
        <begin position="23"/>
        <end position="213"/>
    </location>
</feature>
<proteinExistence type="predicted"/>
<protein>
    <recommendedName>
        <fullName evidence="4">Secreted protein</fullName>
    </recommendedName>
</protein>
<dbReference type="AlphaFoldDB" id="A0AAN6X096"/>
<reference evidence="2" key="2">
    <citation type="submission" date="2023-05" db="EMBL/GenBank/DDBJ databases">
        <authorList>
            <consortium name="Lawrence Berkeley National Laboratory"/>
            <person name="Steindorff A."/>
            <person name="Hensen N."/>
            <person name="Bonometti L."/>
            <person name="Westerberg I."/>
            <person name="Brannstrom I.O."/>
            <person name="Guillou S."/>
            <person name="Cros-Aarteil S."/>
            <person name="Calhoun S."/>
            <person name="Haridas S."/>
            <person name="Kuo A."/>
            <person name="Mondo S."/>
            <person name="Pangilinan J."/>
            <person name="Riley R."/>
            <person name="Labutti K."/>
            <person name="Andreopoulos B."/>
            <person name="Lipzen A."/>
            <person name="Chen C."/>
            <person name="Yanf M."/>
            <person name="Daum C."/>
            <person name="Ng V."/>
            <person name="Clum A."/>
            <person name="Ohm R."/>
            <person name="Martin F."/>
            <person name="Silar P."/>
            <person name="Natvig D."/>
            <person name="Lalanne C."/>
            <person name="Gautier V."/>
            <person name="Ament-Velasquez S.L."/>
            <person name="Kruys A."/>
            <person name="Hutchinson M.I."/>
            <person name="Powell A.J."/>
            <person name="Barry K."/>
            <person name="Miller A.N."/>
            <person name="Grigoriev I.V."/>
            <person name="Debuchy R."/>
            <person name="Gladieux P."/>
            <person name="Thoren M.H."/>
            <person name="Johannesson H."/>
        </authorList>
    </citation>
    <scope>NUCLEOTIDE SEQUENCE</scope>
    <source>
        <strain evidence="2">PSN309</strain>
    </source>
</reference>
<feature type="signal peptide" evidence="1">
    <location>
        <begin position="1"/>
        <end position="22"/>
    </location>
</feature>
<keyword evidence="3" id="KW-1185">Reference proteome</keyword>